<evidence type="ECO:0000256" key="3">
    <source>
        <dbReference type="ARBA" id="ARBA00022792"/>
    </source>
</evidence>
<keyword evidence="2" id="KW-0812">Transmembrane</keyword>
<protein>
    <recommendedName>
        <fullName evidence="10">NADH dehydrogenase [ubiquinone] 1 alpha subcomplex subunit 11</fullName>
    </recommendedName>
</protein>
<evidence type="ECO:0000256" key="5">
    <source>
        <dbReference type="ARBA" id="ARBA00023128"/>
    </source>
</evidence>
<gene>
    <name evidence="8" type="ORF">BDN70DRAFT_992244</name>
</gene>
<dbReference type="EMBL" id="MU155185">
    <property type="protein sequence ID" value="KAF9481001.1"/>
    <property type="molecule type" value="Genomic_DNA"/>
</dbReference>
<keyword evidence="4" id="KW-1133">Transmembrane helix</keyword>
<dbReference type="PANTHER" id="PTHR21382">
    <property type="entry name" value="NADH-UBIQUINONE OXIDOREDUCTASE SUBUNIT"/>
    <property type="match status" value="1"/>
</dbReference>
<evidence type="ECO:0000256" key="7">
    <source>
        <dbReference type="SAM" id="MobiDB-lite"/>
    </source>
</evidence>
<evidence type="ECO:0000313" key="8">
    <source>
        <dbReference type="EMBL" id="KAF9481001.1"/>
    </source>
</evidence>
<evidence type="ECO:0000256" key="4">
    <source>
        <dbReference type="ARBA" id="ARBA00022989"/>
    </source>
</evidence>
<organism evidence="8 9">
    <name type="scientific">Pholiota conissans</name>
    <dbReference type="NCBI Taxonomy" id="109636"/>
    <lineage>
        <taxon>Eukaryota</taxon>
        <taxon>Fungi</taxon>
        <taxon>Dikarya</taxon>
        <taxon>Basidiomycota</taxon>
        <taxon>Agaricomycotina</taxon>
        <taxon>Agaricomycetes</taxon>
        <taxon>Agaricomycetidae</taxon>
        <taxon>Agaricales</taxon>
        <taxon>Agaricineae</taxon>
        <taxon>Strophariaceae</taxon>
        <taxon>Pholiota</taxon>
    </lineage>
</organism>
<evidence type="ECO:0008006" key="10">
    <source>
        <dbReference type="Google" id="ProtNLM"/>
    </source>
</evidence>
<dbReference type="AlphaFoldDB" id="A0A9P5Z530"/>
<keyword evidence="6" id="KW-0472">Membrane</keyword>
<keyword evidence="5" id="KW-0496">Mitochondrion</keyword>
<dbReference type="GO" id="GO:0005743">
    <property type="term" value="C:mitochondrial inner membrane"/>
    <property type="evidence" value="ECO:0007669"/>
    <property type="project" value="UniProtKB-SubCell"/>
</dbReference>
<feature type="region of interest" description="Disordered" evidence="7">
    <location>
        <begin position="131"/>
        <end position="159"/>
    </location>
</feature>
<evidence type="ECO:0000256" key="2">
    <source>
        <dbReference type="ARBA" id="ARBA00022692"/>
    </source>
</evidence>
<sequence length="159" mass="16317">MSDAADNAAPYQSRSAVQYASKVALQAGTVGIVLSAVQNALDKHNRGAMGVLTRTGGTIGFFAAMGGTFAFTETYVANQRQKNDALNGAAGGCAAGFLAGVRSRSIPMALAGCALLGASIGGYDYAGQLAGDSSETKEERRKRFFKTPPAPLVETTSTD</sequence>
<reference evidence="8" key="1">
    <citation type="submission" date="2020-11" db="EMBL/GenBank/DDBJ databases">
        <authorList>
            <consortium name="DOE Joint Genome Institute"/>
            <person name="Ahrendt S."/>
            <person name="Riley R."/>
            <person name="Andreopoulos W."/>
            <person name="Labutti K."/>
            <person name="Pangilinan J."/>
            <person name="Ruiz-Duenas F.J."/>
            <person name="Barrasa J.M."/>
            <person name="Sanchez-Garcia M."/>
            <person name="Camarero S."/>
            <person name="Miyauchi S."/>
            <person name="Serrano A."/>
            <person name="Linde D."/>
            <person name="Babiker R."/>
            <person name="Drula E."/>
            <person name="Ayuso-Fernandez I."/>
            <person name="Pacheco R."/>
            <person name="Padilla G."/>
            <person name="Ferreira P."/>
            <person name="Barriuso J."/>
            <person name="Kellner H."/>
            <person name="Castanera R."/>
            <person name="Alfaro M."/>
            <person name="Ramirez L."/>
            <person name="Pisabarro A.G."/>
            <person name="Kuo A."/>
            <person name="Tritt A."/>
            <person name="Lipzen A."/>
            <person name="He G."/>
            <person name="Yan M."/>
            <person name="Ng V."/>
            <person name="Cullen D."/>
            <person name="Martin F."/>
            <person name="Rosso M.-N."/>
            <person name="Henrissat B."/>
            <person name="Hibbett D."/>
            <person name="Martinez A.T."/>
            <person name="Grigoriev I.V."/>
        </authorList>
    </citation>
    <scope>NUCLEOTIDE SEQUENCE</scope>
    <source>
        <strain evidence="8">CIRM-BRFM 674</strain>
    </source>
</reference>
<dbReference type="InterPro" id="IPR039205">
    <property type="entry name" value="NDUFA11"/>
</dbReference>
<dbReference type="PANTHER" id="PTHR21382:SF1">
    <property type="entry name" value="NADH DEHYDROGENASE [UBIQUINONE] 1 ALPHA SUBCOMPLEX SUBUNIT 11"/>
    <property type="match status" value="1"/>
</dbReference>
<evidence type="ECO:0000256" key="1">
    <source>
        <dbReference type="ARBA" id="ARBA00004448"/>
    </source>
</evidence>
<dbReference type="OrthoDB" id="1913277at2759"/>
<evidence type="ECO:0000256" key="6">
    <source>
        <dbReference type="ARBA" id="ARBA00023136"/>
    </source>
</evidence>
<dbReference type="Pfam" id="PF02466">
    <property type="entry name" value="Tim17"/>
    <property type="match status" value="1"/>
</dbReference>
<dbReference type="GO" id="GO:0006120">
    <property type="term" value="P:mitochondrial electron transport, NADH to ubiquinone"/>
    <property type="evidence" value="ECO:0007669"/>
    <property type="project" value="InterPro"/>
</dbReference>
<comment type="caution">
    <text evidence="8">The sequence shown here is derived from an EMBL/GenBank/DDBJ whole genome shotgun (WGS) entry which is preliminary data.</text>
</comment>
<accession>A0A9P5Z530</accession>
<comment type="subcellular location">
    <subcellularLocation>
        <location evidence="1">Mitochondrion inner membrane</location>
        <topology evidence="1">Multi-pass membrane protein</topology>
    </subcellularLocation>
</comment>
<evidence type="ECO:0000313" key="9">
    <source>
        <dbReference type="Proteomes" id="UP000807469"/>
    </source>
</evidence>
<keyword evidence="3" id="KW-0999">Mitochondrion inner membrane</keyword>
<dbReference type="GO" id="GO:0045271">
    <property type="term" value="C:respiratory chain complex I"/>
    <property type="evidence" value="ECO:0007669"/>
    <property type="project" value="InterPro"/>
</dbReference>
<keyword evidence="9" id="KW-1185">Reference proteome</keyword>
<proteinExistence type="predicted"/>
<dbReference type="Proteomes" id="UP000807469">
    <property type="component" value="Unassembled WGS sequence"/>
</dbReference>
<name>A0A9P5Z530_9AGAR</name>